<dbReference type="PANTHER" id="PTHR43013:SF1">
    <property type="entry name" value="GLUTAMYL-TRNA REDUCTASE"/>
    <property type="match status" value="1"/>
</dbReference>
<dbReference type="InterPro" id="IPR015896">
    <property type="entry name" value="4pyrrol_synth_GluRdtase_dimer"/>
</dbReference>
<dbReference type="SUPFAM" id="SSF51735">
    <property type="entry name" value="NAD(P)-binding Rossmann-fold domains"/>
    <property type="match status" value="1"/>
</dbReference>
<evidence type="ECO:0000256" key="13">
    <source>
        <dbReference type="RuleBase" id="RU000584"/>
    </source>
</evidence>
<evidence type="ECO:0000256" key="7">
    <source>
        <dbReference type="ARBA" id="ARBA00047464"/>
    </source>
</evidence>
<dbReference type="InterPro" id="IPR006151">
    <property type="entry name" value="Shikm_DH/Glu-tRNA_Rdtase"/>
</dbReference>
<evidence type="ECO:0000256" key="12">
    <source>
        <dbReference type="PIRSR" id="PIRSR000445-4"/>
    </source>
</evidence>
<comment type="domain">
    <text evidence="8">Possesses an unusual extended V-shaped dimeric structure with each monomer consisting of three distinct domains arranged along a curved 'spinal' alpha-helix. The N-terminal catalytic domain specifically recognizes the glutamate moiety of the substrate. The second domain is the NADPH-binding domain, and the third C-terminal domain is responsible for dimerization.</text>
</comment>
<comment type="pathway">
    <text evidence="1 8 13">Porphyrin-containing compound metabolism; protoporphyrin-IX biosynthesis; 5-aminolevulinate from L-glutamyl-tRNA(Glu): step 1/2.</text>
</comment>
<evidence type="ECO:0000256" key="5">
    <source>
        <dbReference type="ARBA" id="ARBA00023002"/>
    </source>
</evidence>
<dbReference type="UniPathway" id="UPA00251">
    <property type="reaction ID" value="UER00316"/>
</dbReference>
<dbReference type="FunFam" id="3.30.460.30:FF:000001">
    <property type="entry name" value="Glutamyl-tRNA reductase"/>
    <property type="match status" value="1"/>
</dbReference>
<evidence type="ECO:0000259" key="15">
    <source>
        <dbReference type="Pfam" id="PF01488"/>
    </source>
</evidence>
<dbReference type="Proteomes" id="UP000318741">
    <property type="component" value="Chromosome"/>
</dbReference>
<dbReference type="SUPFAM" id="SSF69742">
    <property type="entry name" value="Glutamyl tRNA-reductase catalytic, N-terminal domain"/>
    <property type="match status" value="1"/>
</dbReference>
<dbReference type="InterPro" id="IPR015895">
    <property type="entry name" value="4pyrrol_synth_GluRdtase_N"/>
</dbReference>
<evidence type="ECO:0000313" key="17">
    <source>
        <dbReference type="EMBL" id="QDT17149.1"/>
    </source>
</evidence>
<dbReference type="InterPro" id="IPR036453">
    <property type="entry name" value="GluRdtase_dimer_dom_sf"/>
</dbReference>
<dbReference type="InterPro" id="IPR018214">
    <property type="entry name" value="GluRdtase_CS"/>
</dbReference>
<proteinExistence type="inferred from homology"/>
<reference evidence="17 18" key="1">
    <citation type="submission" date="2019-02" db="EMBL/GenBank/DDBJ databases">
        <title>Deep-cultivation of Planctomycetes and their phenomic and genomic characterization uncovers novel biology.</title>
        <authorList>
            <person name="Wiegand S."/>
            <person name="Jogler M."/>
            <person name="Boedeker C."/>
            <person name="Pinto D."/>
            <person name="Vollmers J."/>
            <person name="Rivas-Marin E."/>
            <person name="Kohn T."/>
            <person name="Peeters S.H."/>
            <person name="Heuer A."/>
            <person name="Rast P."/>
            <person name="Oberbeckmann S."/>
            <person name="Bunk B."/>
            <person name="Jeske O."/>
            <person name="Meyerdierks A."/>
            <person name="Storesund J.E."/>
            <person name="Kallscheuer N."/>
            <person name="Luecker S."/>
            <person name="Lage O.M."/>
            <person name="Pohl T."/>
            <person name="Merkel B.J."/>
            <person name="Hornburger P."/>
            <person name="Mueller R.-W."/>
            <person name="Bruemmer F."/>
            <person name="Labrenz M."/>
            <person name="Spormann A.M."/>
            <person name="Op den Camp H."/>
            <person name="Overmann J."/>
            <person name="Amann R."/>
            <person name="Jetten M.S.M."/>
            <person name="Mascher T."/>
            <person name="Medema M.H."/>
            <person name="Devos D.P."/>
            <person name="Kaster A.-K."/>
            <person name="Ovreas L."/>
            <person name="Rohde M."/>
            <person name="Galperin M.Y."/>
            <person name="Jogler C."/>
        </authorList>
    </citation>
    <scope>NUCLEOTIDE SEQUENCE [LARGE SCALE GENOMIC DNA]</scope>
    <source>
        <strain evidence="17 18">CA12</strain>
    </source>
</reference>
<feature type="site" description="Important for activity" evidence="8 12">
    <location>
        <position position="114"/>
    </location>
</feature>
<dbReference type="PIRSF" id="PIRSF000445">
    <property type="entry name" value="4pyrrol_synth_GluRdtase"/>
    <property type="match status" value="1"/>
</dbReference>
<dbReference type="NCBIfam" id="TIGR01035">
    <property type="entry name" value="hemA"/>
    <property type="match status" value="1"/>
</dbReference>
<dbReference type="CDD" id="cd05213">
    <property type="entry name" value="NAD_bind_Glutamyl_tRNA_reduct"/>
    <property type="match status" value="1"/>
</dbReference>
<sequence length="440" mass="48613">MNSAVPAPDLGVVFCSHHTADVSLRERLGFSAEALGDAYAKLRERFPASELVVLSTCNRVEVYSAVPPPAAGGQAGLAPRLSDLAGFLSEFHAIPEDAFASHLLERRGPDAVRHLFEVSASLDSLVLGESQIVGQVRDAYDLAQRYEACGPLTHALFQAAFRTASRVRRETKLSDGRTSIASVAVGQFGRNIFERFTDKTVLVIGSGEMADETLRYLHDEGTGRVVIVNRSPERALALAEARGGEVRPWDELDRWLGEADVIVSATGATTPVVSRERFAAARAAAKGRRSGKPVFILDLGLPRDFDPAVSRVDSNVFRYDIDDLEATCDANRRRREKEIGRAKGIVEEETQAFLRGLVHRATGPVIRRLRDEWTAVRDAELQQLYARRPDWTDDDRAAVERSVDRIVNKLLHPPLEALKDEARRGEHATLLDSFRRLFGI</sequence>
<dbReference type="Pfam" id="PF01488">
    <property type="entry name" value="Shikimate_DH"/>
    <property type="match status" value="1"/>
</dbReference>
<feature type="domain" description="Glutamyl-tRNA reductase N-terminal" evidence="16">
    <location>
        <begin position="15"/>
        <end position="171"/>
    </location>
</feature>
<dbReference type="AlphaFoldDB" id="A0A517PCP2"/>
<feature type="binding site" evidence="8 11">
    <location>
        <begin position="205"/>
        <end position="210"/>
    </location>
    <ligand>
        <name>NADP(+)</name>
        <dbReference type="ChEBI" id="CHEBI:58349"/>
    </ligand>
</feature>
<dbReference type="EC" id="1.2.1.70" evidence="3 8"/>
<name>A0A517PCP2_9PLAN</name>
<dbReference type="Pfam" id="PF05201">
    <property type="entry name" value="GlutR_N"/>
    <property type="match status" value="1"/>
</dbReference>
<evidence type="ECO:0000256" key="9">
    <source>
        <dbReference type="PIRSR" id="PIRSR000445-1"/>
    </source>
</evidence>
<dbReference type="Pfam" id="PF00745">
    <property type="entry name" value="GlutR_dimer"/>
    <property type="match status" value="1"/>
</dbReference>
<evidence type="ECO:0000256" key="2">
    <source>
        <dbReference type="ARBA" id="ARBA00005916"/>
    </source>
</evidence>
<comment type="catalytic activity">
    <reaction evidence="7 8 13">
        <text>(S)-4-amino-5-oxopentanoate + tRNA(Glu) + NADP(+) = L-glutamyl-tRNA(Glu) + NADPH + H(+)</text>
        <dbReference type="Rhea" id="RHEA:12344"/>
        <dbReference type="Rhea" id="RHEA-COMP:9663"/>
        <dbReference type="Rhea" id="RHEA-COMP:9680"/>
        <dbReference type="ChEBI" id="CHEBI:15378"/>
        <dbReference type="ChEBI" id="CHEBI:57501"/>
        <dbReference type="ChEBI" id="CHEBI:57783"/>
        <dbReference type="ChEBI" id="CHEBI:58349"/>
        <dbReference type="ChEBI" id="CHEBI:78442"/>
        <dbReference type="ChEBI" id="CHEBI:78520"/>
        <dbReference type="EC" id="1.2.1.70"/>
    </reaction>
</comment>
<dbReference type="InterPro" id="IPR036343">
    <property type="entry name" value="GluRdtase_N_sf"/>
</dbReference>
<feature type="binding site" evidence="8 10">
    <location>
        <begin position="56"/>
        <end position="59"/>
    </location>
    <ligand>
        <name>substrate</name>
    </ligand>
</feature>
<gene>
    <name evidence="8 17" type="primary">hemA</name>
    <name evidence="17" type="ORF">CA12_32610</name>
</gene>
<feature type="domain" description="Quinate/shikimate 5-dehydrogenase/glutamyl-tRNA reductase" evidence="15">
    <location>
        <begin position="190"/>
        <end position="326"/>
    </location>
</feature>
<evidence type="ECO:0000259" key="16">
    <source>
        <dbReference type="Pfam" id="PF05201"/>
    </source>
</evidence>
<feature type="binding site" evidence="8 10">
    <location>
        <position position="135"/>
    </location>
    <ligand>
        <name>substrate</name>
    </ligand>
</feature>
<keyword evidence="18" id="KW-1185">Reference proteome</keyword>
<dbReference type="HAMAP" id="MF_00087">
    <property type="entry name" value="Glu_tRNA_reductase"/>
    <property type="match status" value="1"/>
</dbReference>
<accession>A0A517PCP2</accession>
<dbReference type="GO" id="GO:0019353">
    <property type="term" value="P:protoporphyrinogen IX biosynthetic process from glutamate"/>
    <property type="evidence" value="ECO:0007669"/>
    <property type="project" value="TreeGrafter"/>
</dbReference>
<feature type="active site" description="Nucleophile" evidence="8 9">
    <location>
        <position position="57"/>
    </location>
</feature>
<evidence type="ECO:0000256" key="3">
    <source>
        <dbReference type="ARBA" id="ARBA00012970"/>
    </source>
</evidence>
<dbReference type="GO" id="GO:0050661">
    <property type="term" value="F:NADP binding"/>
    <property type="evidence" value="ECO:0007669"/>
    <property type="project" value="InterPro"/>
</dbReference>
<dbReference type="PANTHER" id="PTHR43013">
    <property type="entry name" value="GLUTAMYL-TRNA REDUCTASE"/>
    <property type="match status" value="1"/>
</dbReference>
<feature type="binding site" evidence="8 10">
    <location>
        <begin position="129"/>
        <end position="131"/>
    </location>
    <ligand>
        <name>substrate</name>
    </ligand>
</feature>
<dbReference type="PROSITE" id="PS00747">
    <property type="entry name" value="GLUTR"/>
    <property type="match status" value="1"/>
</dbReference>
<evidence type="ECO:0000256" key="10">
    <source>
        <dbReference type="PIRSR" id="PIRSR000445-2"/>
    </source>
</evidence>
<protein>
    <recommendedName>
        <fullName evidence="3 8">Glutamyl-tRNA reductase</fullName>
        <shortName evidence="8">GluTR</shortName>
        <ecNumber evidence="3 8">1.2.1.70</ecNumber>
    </recommendedName>
</protein>
<keyword evidence="6 8" id="KW-0627">Porphyrin biosynthesis</keyword>
<dbReference type="Gene3D" id="3.30.460.30">
    <property type="entry name" value="Glutamyl-tRNA reductase, N-terminal domain"/>
    <property type="match status" value="1"/>
</dbReference>
<keyword evidence="4 8" id="KW-0521">NADP</keyword>
<dbReference type="Gene3D" id="3.40.50.720">
    <property type="entry name" value="NAD(P)-binding Rossmann-like Domain"/>
    <property type="match status" value="1"/>
</dbReference>
<feature type="domain" description="Tetrapyrrole biosynthesis glutamyl-tRNA reductase dimerisation" evidence="14">
    <location>
        <begin position="341"/>
        <end position="440"/>
    </location>
</feature>
<comment type="function">
    <text evidence="8">Catalyzes the NADPH-dependent reduction of glutamyl-tRNA(Glu) to glutamate 1-semialdehyde (GSA).</text>
</comment>
<dbReference type="InterPro" id="IPR036291">
    <property type="entry name" value="NAD(P)-bd_dom_sf"/>
</dbReference>
<dbReference type="EMBL" id="CP036265">
    <property type="protein sequence ID" value="QDT17149.1"/>
    <property type="molecule type" value="Genomic_DNA"/>
</dbReference>
<organism evidence="17 18">
    <name type="scientific">Alienimonas californiensis</name>
    <dbReference type="NCBI Taxonomy" id="2527989"/>
    <lineage>
        <taxon>Bacteria</taxon>
        <taxon>Pseudomonadati</taxon>
        <taxon>Planctomycetota</taxon>
        <taxon>Planctomycetia</taxon>
        <taxon>Planctomycetales</taxon>
        <taxon>Planctomycetaceae</taxon>
        <taxon>Alienimonas</taxon>
    </lineage>
</organism>
<keyword evidence="5 8" id="KW-0560">Oxidoreductase</keyword>
<comment type="miscellaneous">
    <text evidence="8">During catalysis, the active site Cys acts as a nucleophile attacking the alpha-carbonyl group of tRNA-bound glutamate with the formation of a thioester intermediate between enzyme and glutamate, and the concomitant release of tRNA(Glu). The thioester intermediate is finally reduced by direct hydride transfer from NADPH, to form the product GSA.</text>
</comment>
<evidence type="ECO:0000256" key="8">
    <source>
        <dbReference type="HAMAP-Rule" id="MF_00087"/>
    </source>
</evidence>
<evidence type="ECO:0000256" key="1">
    <source>
        <dbReference type="ARBA" id="ARBA00005059"/>
    </source>
</evidence>
<evidence type="ECO:0000256" key="6">
    <source>
        <dbReference type="ARBA" id="ARBA00023244"/>
    </source>
</evidence>
<comment type="subunit">
    <text evidence="8">Homodimer.</text>
</comment>
<feature type="binding site" evidence="8 10">
    <location>
        <position position="124"/>
    </location>
    <ligand>
        <name>substrate</name>
    </ligand>
</feature>
<dbReference type="SUPFAM" id="SSF69075">
    <property type="entry name" value="Glutamyl tRNA-reductase dimerization domain"/>
    <property type="match status" value="1"/>
</dbReference>
<dbReference type="GO" id="GO:0008883">
    <property type="term" value="F:glutamyl-tRNA reductase activity"/>
    <property type="evidence" value="ECO:0007669"/>
    <property type="project" value="UniProtKB-UniRule"/>
</dbReference>
<evidence type="ECO:0000313" key="18">
    <source>
        <dbReference type="Proteomes" id="UP000318741"/>
    </source>
</evidence>
<comment type="similarity">
    <text evidence="2 8 13">Belongs to the glutamyl-tRNA reductase family.</text>
</comment>
<evidence type="ECO:0000256" key="4">
    <source>
        <dbReference type="ARBA" id="ARBA00022857"/>
    </source>
</evidence>
<dbReference type="InterPro" id="IPR000343">
    <property type="entry name" value="4pyrrol_synth_GluRdtase"/>
</dbReference>
<dbReference type="KEGG" id="acaf:CA12_32610"/>
<evidence type="ECO:0000259" key="14">
    <source>
        <dbReference type="Pfam" id="PF00745"/>
    </source>
</evidence>
<evidence type="ECO:0000256" key="11">
    <source>
        <dbReference type="PIRSR" id="PIRSR000445-3"/>
    </source>
</evidence>